<protein>
    <submittedName>
        <fullName evidence="1">Uncharacterized protein</fullName>
    </submittedName>
</protein>
<dbReference type="Proteomes" id="UP000580250">
    <property type="component" value="Unassembled WGS sequence"/>
</dbReference>
<reference evidence="1 2" key="1">
    <citation type="submission" date="2020-08" db="EMBL/GenBank/DDBJ databases">
        <authorList>
            <person name="Koutsovoulos G."/>
            <person name="Danchin GJ E."/>
        </authorList>
    </citation>
    <scope>NUCLEOTIDE SEQUENCE [LARGE SCALE GENOMIC DNA]</scope>
</reference>
<gene>
    <name evidence="1" type="ORF">MENT_LOCUS49008</name>
</gene>
<name>A0A6V7X973_MELEN</name>
<accession>A0A6V7X973</accession>
<comment type="caution">
    <text evidence="1">The sequence shown here is derived from an EMBL/GenBank/DDBJ whole genome shotgun (WGS) entry which is preliminary data.</text>
</comment>
<dbReference type="EMBL" id="CAJEWN010001254">
    <property type="protein sequence ID" value="CAD2195891.1"/>
    <property type="molecule type" value="Genomic_DNA"/>
</dbReference>
<evidence type="ECO:0000313" key="2">
    <source>
        <dbReference type="Proteomes" id="UP000580250"/>
    </source>
</evidence>
<proteinExistence type="predicted"/>
<dbReference type="AlphaFoldDB" id="A0A6V7X973"/>
<sequence>MFIGGENSSNSKIEAIYTERGIPAYSREFDTSVNFDDCPHISRLRDNIKFGVHINSDLSALHQLRAKRFTSKPSAEDLR</sequence>
<dbReference type="OrthoDB" id="1914839at2759"/>
<organism evidence="1 2">
    <name type="scientific">Meloidogyne enterolobii</name>
    <name type="common">Root-knot nematode worm</name>
    <name type="synonym">Meloidogyne mayaguensis</name>
    <dbReference type="NCBI Taxonomy" id="390850"/>
    <lineage>
        <taxon>Eukaryota</taxon>
        <taxon>Metazoa</taxon>
        <taxon>Ecdysozoa</taxon>
        <taxon>Nematoda</taxon>
        <taxon>Chromadorea</taxon>
        <taxon>Rhabditida</taxon>
        <taxon>Tylenchina</taxon>
        <taxon>Tylenchomorpha</taxon>
        <taxon>Tylenchoidea</taxon>
        <taxon>Meloidogynidae</taxon>
        <taxon>Meloidogyninae</taxon>
        <taxon>Meloidogyne</taxon>
    </lineage>
</organism>
<evidence type="ECO:0000313" key="1">
    <source>
        <dbReference type="EMBL" id="CAD2195891.1"/>
    </source>
</evidence>